<dbReference type="EMBL" id="JADKPO010000031">
    <property type="protein sequence ID" value="MBF4769774.1"/>
    <property type="molecule type" value="Genomic_DNA"/>
</dbReference>
<dbReference type="InterPro" id="IPR051260">
    <property type="entry name" value="Diverse_substr_monoxygenases"/>
</dbReference>
<feature type="domain" description="Luciferase-like" evidence="2">
    <location>
        <begin position="32"/>
        <end position="281"/>
    </location>
</feature>
<dbReference type="RefSeq" id="WP_194697917.1">
    <property type="nucleotide sequence ID" value="NZ_JADKPO010000031.1"/>
</dbReference>
<accession>A0A930VLM4</accession>
<sequence length="370" mass="39415">MTRPAAAPAPAGAAARPTPRFSVRPPMLTRAEVETDVRALLAWAERAEALGFDAVFIGDRLLAQARSRSQVVYNGSGLDPLVTLSAIAARTTRLGLGTLIYNVPFRHPIQVAKSFASLDVMSGGRLIFGAGLGWSEAEFAALGIAMRERGRLFEEAIPLLRSLWCGDVVTHRGRWRLDDVQIAPASPMPGGPPIWMASFAPSHSLDFSSGISPAIARALRRVGRLADAWVPMTYSASARRHLSSRDAAAAWALVGAGADEAGRDLSAVKVIQSEWVYVLTDAGSRDRCRRALSAYFTGDWDDAVRTYVIGSADEVAERLAGLSADIGHVDGFVFTPISNEPDQLALLADLRSSVAPVLSTSSPLVPEGSA</sequence>
<dbReference type="GO" id="GO:0016705">
    <property type="term" value="F:oxidoreductase activity, acting on paired donors, with incorporation or reduction of molecular oxygen"/>
    <property type="evidence" value="ECO:0007669"/>
    <property type="project" value="InterPro"/>
</dbReference>
<feature type="region of interest" description="Disordered" evidence="1">
    <location>
        <begin position="1"/>
        <end position="21"/>
    </location>
</feature>
<evidence type="ECO:0000313" key="4">
    <source>
        <dbReference type="Proteomes" id="UP000660668"/>
    </source>
</evidence>
<gene>
    <name evidence="3" type="ORF">ISU10_18550</name>
</gene>
<organism evidence="3 4">
    <name type="scientific">Nocardioides agariphilus</name>
    <dbReference type="NCBI Taxonomy" id="433664"/>
    <lineage>
        <taxon>Bacteria</taxon>
        <taxon>Bacillati</taxon>
        <taxon>Actinomycetota</taxon>
        <taxon>Actinomycetes</taxon>
        <taxon>Propionibacteriales</taxon>
        <taxon>Nocardioidaceae</taxon>
        <taxon>Nocardioides</taxon>
    </lineage>
</organism>
<proteinExistence type="predicted"/>
<evidence type="ECO:0000256" key="1">
    <source>
        <dbReference type="SAM" id="MobiDB-lite"/>
    </source>
</evidence>
<reference evidence="3" key="1">
    <citation type="submission" date="2020-11" db="EMBL/GenBank/DDBJ databases">
        <title>Nocardioides cynanchi sp. nov., isolated from soil of rhizosphere of Cynanchum wilfordii.</title>
        <authorList>
            <person name="Lee J.-S."/>
            <person name="Suh M.K."/>
            <person name="Kim J.-S."/>
        </authorList>
    </citation>
    <scope>NUCLEOTIDE SEQUENCE</scope>
    <source>
        <strain evidence="3">KCTC 19276</strain>
    </source>
</reference>
<dbReference type="SUPFAM" id="SSF51679">
    <property type="entry name" value="Bacterial luciferase-like"/>
    <property type="match status" value="1"/>
</dbReference>
<evidence type="ECO:0000259" key="2">
    <source>
        <dbReference type="Pfam" id="PF00296"/>
    </source>
</evidence>
<name>A0A930VLM4_9ACTN</name>
<dbReference type="EC" id="1.-.-.-" evidence="3"/>
<dbReference type="Proteomes" id="UP000660668">
    <property type="component" value="Unassembled WGS sequence"/>
</dbReference>
<dbReference type="InterPro" id="IPR019921">
    <property type="entry name" value="Lucif-like_OxRdtase_Rv2161c"/>
</dbReference>
<comment type="caution">
    <text evidence="3">The sequence shown here is derived from an EMBL/GenBank/DDBJ whole genome shotgun (WGS) entry which is preliminary data.</text>
</comment>
<keyword evidence="3" id="KW-0560">Oxidoreductase</keyword>
<dbReference type="NCBIfam" id="TIGR03619">
    <property type="entry name" value="F420_Rv2161c"/>
    <property type="match status" value="1"/>
</dbReference>
<keyword evidence="4" id="KW-1185">Reference proteome</keyword>
<feature type="compositionally biased region" description="Low complexity" evidence="1">
    <location>
        <begin position="1"/>
        <end position="20"/>
    </location>
</feature>
<protein>
    <submittedName>
        <fullName evidence="3">TIGR03619 family F420-dependent LLM class oxidoreductase</fullName>
        <ecNumber evidence="3">1.-.-.-</ecNumber>
    </submittedName>
</protein>
<dbReference type="PANTHER" id="PTHR30011:SF32">
    <property type="entry name" value="CONSERVED PROTEIN"/>
    <property type="match status" value="1"/>
</dbReference>
<dbReference type="Gene3D" id="3.20.20.30">
    <property type="entry name" value="Luciferase-like domain"/>
    <property type="match status" value="1"/>
</dbReference>
<dbReference type="Pfam" id="PF00296">
    <property type="entry name" value="Bac_luciferase"/>
    <property type="match status" value="1"/>
</dbReference>
<dbReference type="AlphaFoldDB" id="A0A930VLM4"/>
<evidence type="ECO:0000313" key="3">
    <source>
        <dbReference type="EMBL" id="MBF4769774.1"/>
    </source>
</evidence>
<dbReference type="InterPro" id="IPR036661">
    <property type="entry name" value="Luciferase-like_sf"/>
</dbReference>
<dbReference type="PANTHER" id="PTHR30011">
    <property type="entry name" value="ALKANESULFONATE MONOOXYGENASE-RELATED"/>
    <property type="match status" value="1"/>
</dbReference>
<dbReference type="InterPro" id="IPR011251">
    <property type="entry name" value="Luciferase-like_dom"/>
</dbReference>